<proteinExistence type="predicted"/>
<accession>A0A9D7SW39</accession>
<reference evidence="1 2" key="1">
    <citation type="submission" date="2020-10" db="EMBL/GenBank/DDBJ databases">
        <title>Connecting structure to function with the recovery of over 1000 high-quality activated sludge metagenome-assembled genomes encoding full-length rRNA genes using long-read sequencing.</title>
        <authorList>
            <person name="Singleton C.M."/>
            <person name="Petriglieri F."/>
            <person name="Kristensen J.M."/>
            <person name="Kirkegaard R.H."/>
            <person name="Michaelsen T.Y."/>
            <person name="Andersen M.H."/>
            <person name="Karst S.M."/>
            <person name="Dueholm M.S."/>
            <person name="Nielsen P.H."/>
            <person name="Albertsen M."/>
        </authorList>
    </citation>
    <scope>NUCLEOTIDE SEQUENCE [LARGE SCALE GENOMIC DNA]</scope>
    <source>
        <strain evidence="1">Ribe_18-Q3-R11-54_MAXAC.273</strain>
    </source>
</reference>
<evidence type="ECO:0000313" key="1">
    <source>
        <dbReference type="EMBL" id="MBK9982775.1"/>
    </source>
</evidence>
<dbReference type="EMBL" id="JADKGY010000007">
    <property type="protein sequence ID" value="MBK9982775.1"/>
    <property type="molecule type" value="Genomic_DNA"/>
</dbReference>
<dbReference type="AlphaFoldDB" id="A0A9D7SW39"/>
<dbReference type="InterPro" id="IPR011050">
    <property type="entry name" value="Pectin_lyase_fold/virulence"/>
</dbReference>
<protein>
    <submittedName>
        <fullName evidence="1">Uncharacterized protein</fullName>
    </submittedName>
</protein>
<organism evidence="1 2">
    <name type="scientific">Candidatus Opimibacter skivensis</name>
    <dbReference type="NCBI Taxonomy" id="2982028"/>
    <lineage>
        <taxon>Bacteria</taxon>
        <taxon>Pseudomonadati</taxon>
        <taxon>Bacteroidota</taxon>
        <taxon>Saprospiria</taxon>
        <taxon>Saprospirales</taxon>
        <taxon>Saprospiraceae</taxon>
        <taxon>Candidatus Opimibacter</taxon>
    </lineage>
</organism>
<dbReference type="SUPFAM" id="SSF51126">
    <property type="entry name" value="Pectin lyase-like"/>
    <property type="match status" value="1"/>
</dbReference>
<gene>
    <name evidence="1" type="ORF">IPP15_10185</name>
</gene>
<sequence length="84" mass="8900">MSDSAIGQILDVGIGYPFETLTEATDVAVPGDTILVHQGTYNGGIFVADLQGIAEARIYILAAEGESVIFDGGTNAWQFLMLHI</sequence>
<dbReference type="Proteomes" id="UP000808337">
    <property type="component" value="Unassembled WGS sequence"/>
</dbReference>
<name>A0A9D7SW39_9BACT</name>
<dbReference type="InterPro" id="IPR012334">
    <property type="entry name" value="Pectin_lyas_fold"/>
</dbReference>
<evidence type="ECO:0000313" key="2">
    <source>
        <dbReference type="Proteomes" id="UP000808337"/>
    </source>
</evidence>
<dbReference type="Gene3D" id="2.160.20.10">
    <property type="entry name" value="Single-stranded right-handed beta-helix, Pectin lyase-like"/>
    <property type="match status" value="1"/>
</dbReference>
<comment type="caution">
    <text evidence="1">The sequence shown here is derived from an EMBL/GenBank/DDBJ whole genome shotgun (WGS) entry which is preliminary data.</text>
</comment>